<accession>A0AAX4JA74</accession>
<keyword evidence="2" id="KW-1185">Reference proteome</keyword>
<evidence type="ECO:0000313" key="2">
    <source>
        <dbReference type="Proteomes" id="UP001334084"/>
    </source>
</evidence>
<gene>
    <name evidence="1" type="ORF">VNE69_03049</name>
</gene>
<dbReference type="GeneID" id="90540645"/>
<name>A0AAX4JA74_9MICR</name>
<dbReference type="KEGG" id="vnx:VNE69_03049"/>
<dbReference type="AlphaFoldDB" id="A0AAX4JA74"/>
<dbReference type="RefSeq" id="XP_065328973.1">
    <property type="nucleotide sequence ID" value="XM_065472901.1"/>
</dbReference>
<sequence length="95" mass="11407">MSKEFREIVEISNKEDIKASVLNNMTNEELSIFFKILDTYNRELEGKIMKNNEHIFLKKNCVKFLLKRTWISLEEIDKSNLVQFFKEVDEFITNI</sequence>
<organism evidence="1 2">
    <name type="scientific">Vairimorpha necatrix</name>
    <dbReference type="NCBI Taxonomy" id="6039"/>
    <lineage>
        <taxon>Eukaryota</taxon>
        <taxon>Fungi</taxon>
        <taxon>Fungi incertae sedis</taxon>
        <taxon>Microsporidia</taxon>
        <taxon>Nosematidae</taxon>
        <taxon>Vairimorpha</taxon>
    </lineage>
</organism>
<dbReference type="Proteomes" id="UP001334084">
    <property type="component" value="Chromosome 3"/>
</dbReference>
<evidence type="ECO:0000313" key="1">
    <source>
        <dbReference type="EMBL" id="WUR02828.1"/>
    </source>
</evidence>
<protein>
    <submittedName>
        <fullName evidence="1">Uncharacterized protein</fullName>
    </submittedName>
</protein>
<dbReference type="EMBL" id="CP142728">
    <property type="protein sequence ID" value="WUR02828.1"/>
    <property type="molecule type" value="Genomic_DNA"/>
</dbReference>
<proteinExistence type="predicted"/>
<reference evidence="1" key="1">
    <citation type="journal article" date="2024" name="BMC Genomics">
        <title>Functional annotation of a divergent genome using sequence and structure-based similarity.</title>
        <authorList>
            <person name="Svedberg D."/>
            <person name="Winiger R.R."/>
            <person name="Berg A."/>
            <person name="Sharma H."/>
            <person name="Tellgren-Roth C."/>
            <person name="Debrunner-Vossbrinck B.A."/>
            <person name="Vossbrinck C.R."/>
            <person name="Barandun J."/>
        </authorList>
    </citation>
    <scope>NUCLEOTIDE SEQUENCE</scope>
    <source>
        <strain evidence="1">Illinois isolate</strain>
    </source>
</reference>